<reference evidence="17" key="1">
    <citation type="journal article" date="2016" name="Nat. Genet.">
        <title>A high-quality carrot genome assembly provides new insights into carotenoid accumulation and asterid genome evolution.</title>
        <authorList>
            <person name="Iorizzo M."/>
            <person name="Ellison S."/>
            <person name="Senalik D."/>
            <person name="Zeng P."/>
            <person name="Satapoomin P."/>
            <person name="Huang J."/>
            <person name="Bowman M."/>
            <person name="Iovene M."/>
            <person name="Sanseverino W."/>
            <person name="Cavagnaro P."/>
            <person name="Yildiz M."/>
            <person name="Macko-Podgorni A."/>
            <person name="Moranska E."/>
            <person name="Grzebelus E."/>
            <person name="Grzebelus D."/>
            <person name="Ashrafi H."/>
            <person name="Zheng Z."/>
            <person name="Cheng S."/>
            <person name="Spooner D."/>
            <person name="Van Deynze A."/>
            <person name="Simon P."/>
        </authorList>
    </citation>
    <scope>NUCLEOTIDE SEQUENCE</scope>
    <source>
        <tissue evidence="17">Leaf</tissue>
    </source>
</reference>
<dbReference type="InterPro" id="IPR033138">
    <property type="entry name" value="Cu_oxidase_CS"/>
</dbReference>
<evidence type="ECO:0000256" key="12">
    <source>
        <dbReference type="ARBA" id="ARBA00023185"/>
    </source>
</evidence>
<dbReference type="CDD" id="cd13849">
    <property type="entry name" value="CuRO_1_LCC_plant"/>
    <property type="match status" value="1"/>
</dbReference>
<dbReference type="InterPro" id="IPR008972">
    <property type="entry name" value="Cupredoxin"/>
</dbReference>
<dbReference type="InterPro" id="IPR001117">
    <property type="entry name" value="Cu-oxidase_2nd"/>
</dbReference>
<dbReference type="GO" id="GO:0052716">
    <property type="term" value="F:hydroquinone:oxygen oxidoreductase activity"/>
    <property type="evidence" value="ECO:0007669"/>
    <property type="project" value="UniProtKB-EC"/>
</dbReference>
<dbReference type="InterPro" id="IPR034288">
    <property type="entry name" value="CuRO_1_LCC"/>
</dbReference>
<dbReference type="NCBIfam" id="TIGR03389">
    <property type="entry name" value="laccase"/>
    <property type="match status" value="1"/>
</dbReference>
<sequence>MNISVFYFLAFLLCGMFIECDSWPVSNYNFVVREAPFRRLCKAKKILTVNGEFPGPTLYVHRGDTIYVNIYNQGKDNITIHWHGVKQPRNPWSDGPEYITQCPIQPGKVQVQKVIFSTEEGTLWWHAHSDWSRATVHGAIVVYPKLGTSYPFAQPYQEVPIILGEWWKTDVRKVLKEALLKGGNPRTSDAFTINGQPGDLYNCSKRGTFKLNVEHDRTYLLRVVNAAMNHILFIAISRHNLTAVGADGSYIKPFTKEYMVIGPGQALDCLLHANQELGRYYMAASAYSTGVHVEFDKTTTTAILQYSGSYPKNVAPLLPYLPSFTNTTAAFDVLGQFRSLASQDHPIFPPTNYLRTKLLFVISINAFPCLNNLCQGPNGTKLAASMNNISFAYPNVDLLQAYYYKTSEALLGESIPSNPTVVYNYTADYQDLSSELTRKGTSVKFLEYNSDVEIVFQGTSLVAGMDHPMHLHGYSFYVVGWGFGNFDTEKDPPAYNLVDPPLLNTVVVPKDGWTAVRFRADNPGVWFLHCHIERHQTWGMDTALIVMDGNQDEAKMLPPPPYMPPC</sequence>
<evidence type="ECO:0000259" key="14">
    <source>
        <dbReference type="Pfam" id="PF00394"/>
    </source>
</evidence>
<evidence type="ECO:0000256" key="5">
    <source>
        <dbReference type="ARBA" id="ARBA00022523"/>
    </source>
</evidence>
<evidence type="ECO:0000256" key="3">
    <source>
        <dbReference type="ARBA" id="ARBA00010609"/>
    </source>
</evidence>
<keyword evidence="13" id="KW-0732">Signal</keyword>
<keyword evidence="18" id="KW-1185">Reference proteome</keyword>
<evidence type="ECO:0000256" key="2">
    <source>
        <dbReference type="ARBA" id="ARBA00004271"/>
    </source>
</evidence>
<evidence type="ECO:0000256" key="6">
    <source>
        <dbReference type="ARBA" id="ARBA00022525"/>
    </source>
</evidence>
<dbReference type="InterPro" id="IPR011706">
    <property type="entry name" value="Cu-oxidase_C"/>
</dbReference>
<evidence type="ECO:0000256" key="9">
    <source>
        <dbReference type="ARBA" id="ARBA00023002"/>
    </source>
</evidence>
<dbReference type="PROSITE" id="PS00080">
    <property type="entry name" value="MULTICOPPER_OXIDASE2"/>
    <property type="match status" value="1"/>
</dbReference>
<dbReference type="Pfam" id="PF07731">
    <property type="entry name" value="Cu-oxidase_2"/>
    <property type="match status" value="1"/>
</dbReference>
<dbReference type="PANTHER" id="PTHR11709">
    <property type="entry name" value="MULTI-COPPER OXIDASE"/>
    <property type="match status" value="1"/>
</dbReference>
<keyword evidence="6 13" id="KW-0964">Secreted</keyword>
<evidence type="ECO:0000256" key="7">
    <source>
        <dbReference type="ARBA" id="ARBA00022723"/>
    </source>
</evidence>
<comment type="similarity">
    <text evidence="3 13">Belongs to the multicopper oxidase family.</text>
</comment>
<name>A0AAF0WEH2_DAUCS</name>
<keyword evidence="11" id="KW-0325">Glycoprotein</keyword>
<dbReference type="GO" id="GO:0005507">
    <property type="term" value="F:copper ion binding"/>
    <property type="evidence" value="ECO:0007669"/>
    <property type="project" value="InterPro"/>
</dbReference>
<dbReference type="InterPro" id="IPR002355">
    <property type="entry name" value="Cu_oxidase_Cu_BS"/>
</dbReference>
<dbReference type="Proteomes" id="UP000077755">
    <property type="component" value="Chromosome 2"/>
</dbReference>
<dbReference type="AlphaFoldDB" id="A0AAF0WEH2"/>
<evidence type="ECO:0000256" key="4">
    <source>
        <dbReference type="ARBA" id="ARBA00012297"/>
    </source>
</evidence>
<evidence type="ECO:0000256" key="8">
    <source>
        <dbReference type="ARBA" id="ARBA00022737"/>
    </source>
</evidence>
<evidence type="ECO:0000259" key="16">
    <source>
        <dbReference type="Pfam" id="PF07732"/>
    </source>
</evidence>
<feature type="domain" description="Plastocyanin-like" evidence="16">
    <location>
        <begin position="34"/>
        <end position="145"/>
    </location>
</feature>
<comment type="catalytic activity">
    <reaction evidence="1 13">
        <text>4 hydroquinone + O2 = 4 benzosemiquinone + 2 H2O</text>
        <dbReference type="Rhea" id="RHEA:11276"/>
        <dbReference type="ChEBI" id="CHEBI:15377"/>
        <dbReference type="ChEBI" id="CHEBI:15379"/>
        <dbReference type="ChEBI" id="CHEBI:17594"/>
        <dbReference type="ChEBI" id="CHEBI:17977"/>
        <dbReference type="EC" id="1.10.3.2"/>
    </reaction>
</comment>
<comment type="subcellular location">
    <subcellularLocation>
        <location evidence="2 13">Secreted</location>
        <location evidence="2 13">Extracellular space</location>
        <location evidence="2 13">Apoplast</location>
    </subcellularLocation>
</comment>
<dbReference type="EC" id="1.10.3.2" evidence="4 13"/>
<organism evidence="17 18">
    <name type="scientific">Daucus carota subsp. sativus</name>
    <name type="common">Carrot</name>
    <dbReference type="NCBI Taxonomy" id="79200"/>
    <lineage>
        <taxon>Eukaryota</taxon>
        <taxon>Viridiplantae</taxon>
        <taxon>Streptophyta</taxon>
        <taxon>Embryophyta</taxon>
        <taxon>Tracheophyta</taxon>
        <taxon>Spermatophyta</taxon>
        <taxon>Magnoliopsida</taxon>
        <taxon>eudicotyledons</taxon>
        <taxon>Gunneridae</taxon>
        <taxon>Pentapetalae</taxon>
        <taxon>asterids</taxon>
        <taxon>campanulids</taxon>
        <taxon>Apiales</taxon>
        <taxon>Apiaceae</taxon>
        <taxon>Apioideae</taxon>
        <taxon>Scandiceae</taxon>
        <taxon>Daucinae</taxon>
        <taxon>Daucus</taxon>
        <taxon>Daucus sect. Daucus</taxon>
    </lineage>
</organism>
<evidence type="ECO:0000256" key="11">
    <source>
        <dbReference type="ARBA" id="ARBA00023180"/>
    </source>
</evidence>
<reference evidence="17" key="2">
    <citation type="submission" date="2022-03" db="EMBL/GenBank/DDBJ databases">
        <title>Draft title - Genomic analysis of global carrot germplasm unveils the trajectory of domestication and the origin of high carotenoid orange carrot.</title>
        <authorList>
            <person name="Iorizzo M."/>
            <person name="Ellison S."/>
            <person name="Senalik D."/>
            <person name="Macko-Podgorni A."/>
            <person name="Grzebelus D."/>
            <person name="Bostan H."/>
            <person name="Rolling W."/>
            <person name="Curaba J."/>
            <person name="Simon P."/>
        </authorList>
    </citation>
    <scope>NUCLEOTIDE SEQUENCE</scope>
    <source>
        <tissue evidence="17">Leaf</tissue>
    </source>
</reference>
<keyword evidence="7 13" id="KW-0479">Metal-binding</keyword>
<dbReference type="InterPro" id="IPR034289">
    <property type="entry name" value="CuRO_3_LCC"/>
</dbReference>
<feature type="chain" id="PRO_5041783100" description="Laccase" evidence="13">
    <location>
        <begin position="23"/>
        <end position="566"/>
    </location>
</feature>
<dbReference type="CDD" id="cd13897">
    <property type="entry name" value="CuRO_3_LCC_plant"/>
    <property type="match status" value="1"/>
</dbReference>
<dbReference type="GO" id="GO:0046274">
    <property type="term" value="P:lignin catabolic process"/>
    <property type="evidence" value="ECO:0007669"/>
    <property type="project" value="UniProtKB-KW"/>
</dbReference>
<feature type="domain" description="Plastocyanin-like" evidence="15">
    <location>
        <begin position="416"/>
        <end position="548"/>
    </location>
</feature>
<keyword evidence="5 13" id="KW-0052">Apoplast</keyword>
<dbReference type="CDD" id="cd13875">
    <property type="entry name" value="CuRO_2_LCC_plant"/>
    <property type="match status" value="1"/>
</dbReference>
<keyword evidence="9 13" id="KW-0560">Oxidoreductase</keyword>
<proteinExistence type="inferred from homology"/>
<evidence type="ECO:0000313" key="18">
    <source>
        <dbReference type="Proteomes" id="UP000077755"/>
    </source>
</evidence>
<dbReference type="PANTHER" id="PTHR11709:SF520">
    <property type="entry name" value="LACCASE"/>
    <property type="match status" value="1"/>
</dbReference>
<dbReference type="InterPro" id="IPR034285">
    <property type="entry name" value="CuRO_2_LCC"/>
</dbReference>
<feature type="domain" description="Plastocyanin-like" evidence="14">
    <location>
        <begin position="158"/>
        <end position="309"/>
    </location>
</feature>
<gene>
    <name evidence="17" type="ORF">DCAR_0205996</name>
</gene>
<keyword evidence="10 13" id="KW-0186">Copper</keyword>
<evidence type="ECO:0000256" key="1">
    <source>
        <dbReference type="ARBA" id="ARBA00000349"/>
    </source>
</evidence>
<comment type="function">
    <text evidence="13">Lignin degradation and detoxification of lignin-derived products.</text>
</comment>
<accession>A0AAF0WEH2</accession>
<dbReference type="InterPro" id="IPR045087">
    <property type="entry name" value="Cu-oxidase_fam"/>
</dbReference>
<dbReference type="Pfam" id="PF07732">
    <property type="entry name" value="Cu-oxidase_3"/>
    <property type="match status" value="1"/>
</dbReference>
<dbReference type="Gene3D" id="2.60.40.420">
    <property type="entry name" value="Cupredoxins - blue copper proteins"/>
    <property type="match status" value="3"/>
</dbReference>
<evidence type="ECO:0000256" key="13">
    <source>
        <dbReference type="RuleBase" id="RU361119"/>
    </source>
</evidence>
<dbReference type="Pfam" id="PF00394">
    <property type="entry name" value="Cu-oxidase"/>
    <property type="match status" value="1"/>
</dbReference>
<keyword evidence="12 13" id="KW-0439">Lignin degradation</keyword>
<dbReference type="GO" id="GO:0048046">
    <property type="term" value="C:apoplast"/>
    <property type="evidence" value="ECO:0007669"/>
    <property type="project" value="UniProtKB-SubCell"/>
</dbReference>
<protein>
    <recommendedName>
        <fullName evidence="4 13">Laccase</fullName>
        <ecNumber evidence="4 13">1.10.3.2</ecNumber>
    </recommendedName>
    <alternativeName>
        <fullName evidence="13">Benzenediol:oxygen oxidoreductase</fullName>
    </alternativeName>
    <alternativeName>
        <fullName evidence="13">Diphenol oxidase</fullName>
    </alternativeName>
    <alternativeName>
        <fullName evidence="13">Urishiol oxidase</fullName>
    </alternativeName>
</protein>
<dbReference type="EMBL" id="CP093344">
    <property type="protein sequence ID" value="WOG86778.1"/>
    <property type="molecule type" value="Genomic_DNA"/>
</dbReference>
<evidence type="ECO:0000259" key="15">
    <source>
        <dbReference type="Pfam" id="PF07731"/>
    </source>
</evidence>
<dbReference type="InterPro" id="IPR011707">
    <property type="entry name" value="Cu-oxidase-like_N"/>
</dbReference>
<keyword evidence="8 13" id="KW-0677">Repeat</keyword>
<dbReference type="PROSITE" id="PS00079">
    <property type="entry name" value="MULTICOPPER_OXIDASE1"/>
    <property type="match status" value="1"/>
</dbReference>
<dbReference type="InterPro" id="IPR017761">
    <property type="entry name" value="Laccase"/>
</dbReference>
<dbReference type="SUPFAM" id="SSF49503">
    <property type="entry name" value="Cupredoxins"/>
    <property type="match status" value="3"/>
</dbReference>
<evidence type="ECO:0000313" key="17">
    <source>
        <dbReference type="EMBL" id="WOG86778.1"/>
    </source>
</evidence>
<comment type="cofactor">
    <cofactor evidence="13">
        <name>Cu cation</name>
        <dbReference type="ChEBI" id="CHEBI:23378"/>
    </cofactor>
    <text evidence="13">Binds 4 Cu cations per monomer.</text>
</comment>
<feature type="signal peptide" evidence="13">
    <location>
        <begin position="1"/>
        <end position="22"/>
    </location>
</feature>
<evidence type="ECO:0000256" key="10">
    <source>
        <dbReference type="ARBA" id="ARBA00023008"/>
    </source>
</evidence>